<sequence length="285" mass="32912">MVRLLNEICPNRIVAVLEGGYYPTNYTEAASMMVRGLQRTSDNFPKIPYAKDQIASAGLRKWAKRNEHSRRGICLTGCRDFRLERTEGRSGCQAENEVGVQQKRRAHPVGLPLPNLNLGRLSPAFKETMWNNIVHHSSRYPLLQEWLEKLQANQIPPPCSIKGMRELYEETKRTRAVRTREWFPDLNIEQKKSCDEAIAAYVKMYDYSVPSSDPSEQFLLEQMTWTERSSVEAFAHSAPICLFFVREFTDFVEGKRKSTMICDRELMAGQCLTRSCEQLFEFAIQ</sequence>
<proteinExistence type="predicted"/>
<accession>W2SZS5</accession>
<organism evidence="1 2">
    <name type="scientific">Necator americanus</name>
    <name type="common">Human hookworm</name>
    <dbReference type="NCBI Taxonomy" id="51031"/>
    <lineage>
        <taxon>Eukaryota</taxon>
        <taxon>Metazoa</taxon>
        <taxon>Ecdysozoa</taxon>
        <taxon>Nematoda</taxon>
        <taxon>Chromadorea</taxon>
        <taxon>Rhabditida</taxon>
        <taxon>Rhabditina</taxon>
        <taxon>Rhabditomorpha</taxon>
        <taxon>Strongyloidea</taxon>
        <taxon>Ancylostomatidae</taxon>
        <taxon>Bunostominae</taxon>
        <taxon>Necator</taxon>
    </lineage>
</organism>
<dbReference type="AlphaFoldDB" id="W2SZS5"/>
<evidence type="ECO:0000313" key="1">
    <source>
        <dbReference type="EMBL" id="ETN74227.1"/>
    </source>
</evidence>
<dbReference type="EMBL" id="KI660376">
    <property type="protein sequence ID" value="ETN74227.1"/>
    <property type="molecule type" value="Genomic_DNA"/>
</dbReference>
<reference evidence="2" key="1">
    <citation type="journal article" date="2014" name="Nat. Genet.">
        <title>Genome of the human hookworm Necator americanus.</title>
        <authorList>
            <person name="Tang Y.T."/>
            <person name="Gao X."/>
            <person name="Rosa B.A."/>
            <person name="Abubucker S."/>
            <person name="Hallsworth-Pepin K."/>
            <person name="Martin J."/>
            <person name="Tyagi R."/>
            <person name="Heizer E."/>
            <person name="Zhang X."/>
            <person name="Bhonagiri-Palsikar V."/>
            <person name="Minx P."/>
            <person name="Warren W.C."/>
            <person name="Wang Q."/>
            <person name="Zhan B."/>
            <person name="Hotez P.J."/>
            <person name="Sternberg P.W."/>
            <person name="Dougall A."/>
            <person name="Gaze S.T."/>
            <person name="Mulvenna J."/>
            <person name="Sotillo J."/>
            <person name="Ranganathan S."/>
            <person name="Rabelo E.M."/>
            <person name="Wilson R.K."/>
            <person name="Felgner P.L."/>
            <person name="Bethony J."/>
            <person name="Hawdon J.M."/>
            <person name="Gasser R.B."/>
            <person name="Loukas A."/>
            <person name="Mitreva M."/>
        </authorList>
    </citation>
    <scope>NUCLEOTIDE SEQUENCE [LARGE SCALE GENOMIC DNA]</scope>
</reference>
<dbReference type="Proteomes" id="UP000053676">
    <property type="component" value="Unassembled WGS sequence"/>
</dbReference>
<keyword evidence="2" id="KW-1185">Reference proteome</keyword>
<name>W2SZS5_NECAM</name>
<dbReference type="STRING" id="51031.W2SZS5"/>
<protein>
    <recommendedName>
        <fullName evidence="3">Histone deacetylase domain-containing protein</fullName>
    </recommendedName>
</protein>
<dbReference type="OrthoDB" id="424012at2759"/>
<evidence type="ECO:0000313" key="2">
    <source>
        <dbReference type="Proteomes" id="UP000053676"/>
    </source>
</evidence>
<evidence type="ECO:0008006" key="3">
    <source>
        <dbReference type="Google" id="ProtNLM"/>
    </source>
</evidence>
<dbReference type="KEGG" id="nai:NECAME_04092"/>
<gene>
    <name evidence="1" type="ORF">NECAME_04092</name>
</gene>
<dbReference type="OMA" id="ICDRELM"/>